<dbReference type="CDD" id="cd14798">
    <property type="entry name" value="RX-CC_like"/>
    <property type="match status" value="1"/>
</dbReference>
<dbReference type="GO" id="GO:0042742">
    <property type="term" value="P:defense response to bacterium"/>
    <property type="evidence" value="ECO:0007669"/>
    <property type="project" value="UniProtKB-ARBA"/>
</dbReference>
<feature type="domain" description="Disease resistance N-terminal" evidence="8">
    <location>
        <begin position="8"/>
        <end position="92"/>
    </location>
</feature>
<evidence type="ECO:0000259" key="9">
    <source>
        <dbReference type="Pfam" id="PF23559"/>
    </source>
</evidence>
<dbReference type="Pfam" id="PF23598">
    <property type="entry name" value="LRR_14"/>
    <property type="match status" value="1"/>
</dbReference>
<comment type="caution">
    <text evidence="11">The sequence shown here is derived from an EMBL/GenBank/DDBJ whole genome shotgun (WGS) entry which is preliminary data.</text>
</comment>
<dbReference type="Proteomes" id="UP000604825">
    <property type="component" value="Unassembled WGS sequence"/>
</dbReference>
<keyword evidence="3" id="KW-0677">Repeat</keyword>
<sequence>MEIVTGAIPSVITKLGDLLIGEYNLQKGVKGEIRFLQSELESMKGALDMVSSTPLDQLDIQDKIWARDLRELSYDIEDTIDTFMMHGKGHESAKLHGIRKFVDRSVGLFRKAKIRRVIATEIKDIMGRVTEVHERRLRYGVVNNGVDKPTTTTVVDPRLFAQYTDTKELVGIDESRDELIKVLMDGNGVPLQQGKIVSVVGFGGLGKTTLAKAVYDKIRALFDCCAFVSVSQTPDIKKLFKGLLYDLGKSINEETLDESRLINQLREFLKSKRYLVVIDDIWDISVWKLIKCALPDNDVGYIVITTTRNVDVAEKAGGAYKLKPLSENNSRKLLYRRVFGNENSDNSEYTEKCPDELAELSDRILKKCAGVPLAIITMAGLLACKARNKMDWYEVYHSIGTGLENNLDVENMRKILSSSYYDMPSHLRTCLLYLSIFPEDYIIEKDRLIWMWIAEGFIQCEKQGKSLFKLGENYFNELINRSMIQPIYGLYDIVYECSVHDMVLDLICFLSSEANFVTILNGKDQVSPSSKIRRLSIQNGKEDDSATLTHRSLQQVRSVVVLGPVSSLIPVFQSFQVLRVLDLQHCDLSDDNSLNKCLGNLFHLRYLGLRTTRIVELPEEIGNLQFLQMLGTRYNEISCLPSNVVQLKHLMCLDMHMSTKVPNGIGRLTSLEKLSVLSVDESKIGIIEELGQLTELRVLHISLDEWNDKLVKCLHKLQKIQDLIILSQDDERNIGGLDAWVAPQHLCSLYTQWSCWFSMLPAWMKPSLVPGLCWLSIAVREVQQADLDILGMLPALRYLSLLADHEDLGILVGFVVCAGSYACLRHCQFRGFVGPVVFQHGAMPRLRGLDLWLSVGWAREIASSYGGALDFGIGNLASLQEVFVSLDSEAASDELVAALKHAFNIHPNHPQLRINGKLVESTGVLPYLP</sequence>
<proteinExistence type="inferred from homology"/>
<dbReference type="FunFam" id="3.40.50.300:FF:001091">
    <property type="entry name" value="Probable disease resistance protein At1g61300"/>
    <property type="match status" value="1"/>
</dbReference>
<dbReference type="FunFam" id="1.10.10.10:FF:000322">
    <property type="entry name" value="Probable disease resistance protein At1g63360"/>
    <property type="match status" value="1"/>
</dbReference>
<dbReference type="InterPro" id="IPR036388">
    <property type="entry name" value="WH-like_DNA-bd_sf"/>
</dbReference>
<dbReference type="InterPro" id="IPR038005">
    <property type="entry name" value="RX-like_CC"/>
</dbReference>
<name>A0A811Q615_9POAL</name>
<evidence type="ECO:0000313" key="11">
    <source>
        <dbReference type="EMBL" id="CAD6256024.1"/>
    </source>
</evidence>
<dbReference type="Gene3D" id="1.20.5.4130">
    <property type="match status" value="1"/>
</dbReference>
<keyword evidence="2" id="KW-0433">Leucine-rich repeat</keyword>
<dbReference type="PANTHER" id="PTHR23155">
    <property type="entry name" value="DISEASE RESISTANCE PROTEIN RP"/>
    <property type="match status" value="1"/>
</dbReference>
<dbReference type="EMBL" id="CAJGYO010000010">
    <property type="protein sequence ID" value="CAD6256024.1"/>
    <property type="molecule type" value="Genomic_DNA"/>
</dbReference>
<dbReference type="GO" id="GO:0009626">
    <property type="term" value="P:plant-type hypersensitive response"/>
    <property type="evidence" value="ECO:0007669"/>
    <property type="project" value="UniProtKB-ARBA"/>
</dbReference>
<dbReference type="InterPro" id="IPR027417">
    <property type="entry name" value="P-loop_NTPase"/>
</dbReference>
<keyword evidence="6" id="KW-0175">Coiled coil</keyword>
<dbReference type="OrthoDB" id="686237at2759"/>
<feature type="domain" description="Disease resistance protein winged helix" evidence="9">
    <location>
        <begin position="436"/>
        <end position="507"/>
    </location>
</feature>
<evidence type="ECO:0000256" key="6">
    <source>
        <dbReference type="ARBA" id="ARBA00023054"/>
    </source>
</evidence>
<dbReference type="InterPro" id="IPR041118">
    <property type="entry name" value="Rx_N"/>
</dbReference>
<evidence type="ECO:0000256" key="1">
    <source>
        <dbReference type="ARBA" id="ARBA00008894"/>
    </source>
</evidence>
<evidence type="ECO:0000313" key="12">
    <source>
        <dbReference type="Proteomes" id="UP000604825"/>
    </source>
</evidence>
<keyword evidence="12" id="KW-1185">Reference proteome</keyword>
<dbReference type="SUPFAM" id="SSF52540">
    <property type="entry name" value="P-loop containing nucleoside triphosphate hydrolases"/>
    <property type="match status" value="1"/>
</dbReference>
<dbReference type="InterPro" id="IPR058922">
    <property type="entry name" value="WHD_DRP"/>
</dbReference>
<protein>
    <submittedName>
        <fullName evidence="11">Uncharacterized protein</fullName>
    </submittedName>
</protein>
<dbReference type="InterPro" id="IPR002182">
    <property type="entry name" value="NB-ARC"/>
</dbReference>
<dbReference type="Pfam" id="PF00931">
    <property type="entry name" value="NB-ARC"/>
    <property type="match status" value="1"/>
</dbReference>
<organism evidence="11 12">
    <name type="scientific">Miscanthus lutarioriparius</name>
    <dbReference type="NCBI Taxonomy" id="422564"/>
    <lineage>
        <taxon>Eukaryota</taxon>
        <taxon>Viridiplantae</taxon>
        <taxon>Streptophyta</taxon>
        <taxon>Embryophyta</taxon>
        <taxon>Tracheophyta</taxon>
        <taxon>Spermatophyta</taxon>
        <taxon>Magnoliopsida</taxon>
        <taxon>Liliopsida</taxon>
        <taxon>Poales</taxon>
        <taxon>Poaceae</taxon>
        <taxon>PACMAD clade</taxon>
        <taxon>Panicoideae</taxon>
        <taxon>Andropogonodae</taxon>
        <taxon>Andropogoneae</taxon>
        <taxon>Saccharinae</taxon>
        <taxon>Miscanthus</taxon>
    </lineage>
</organism>
<dbReference type="Gene3D" id="3.40.50.300">
    <property type="entry name" value="P-loop containing nucleotide triphosphate hydrolases"/>
    <property type="match status" value="1"/>
</dbReference>
<keyword evidence="5" id="KW-0611">Plant defense</keyword>
<feature type="domain" description="Disease resistance R13L4/SHOC-2-like LRR" evidence="10">
    <location>
        <begin position="555"/>
        <end position="912"/>
    </location>
</feature>
<dbReference type="SUPFAM" id="SSF52058">
    <property type="entry name" value="L domain-like"/>
    <property type="match status" value="1"/>
</dbReference>
<evidence type="ECO:0000256" key="2">
    <source>
        <dbReference type="ARBA" id="ARBA00022614"/>
    </source>
</evidence>
<dbReference type="InterPro" id="IPR032675">
    <property type="entry name" value="LRR_dom_sf"/>
</dbReference>
<dbReference type="PRINTS" id="PR00364">
    <property type="entry name" value="DISEASERSIST"/>
</dbReference>
<dbReference type="InterPro" id="IPR055414">
    <property type="entry name" value="LRR_R13L4/SHOC2-like"/>
</dbReference>
<dbReference type="GO" id="GO:0002758">
    <property type="term" value="P:innate immune response-activating signaling pathway"/>
    <property type="evidence" value="ECO:0007669"/>
    <property type="project" value="UniProtKB-ARBA"/>
</dbReference>
<evidence type="ECO:0000256" key="3">
    <source>
        <dbReference type="ARBA" id="ARBA00022737"/>
    </source>
</evidence>
<dbReference type="Pfam" id="PF23559">
    <property type="entry name" value="WHD_DRP"/>
    <property type="match status" value="1"/>
</dbReference>
<dbReference type="GO" id="GO:0043531">
    <property type="term" value="F:ADP binding"/>
    <property type="evidence" value="ECO:0007669"/>
    <property type="project" value="InterPro"/>
</dbReference>
<evidence type="ECO:0000259" key="10">
    <source>
        <dbReference type="Pfam" id="PF23598"/>
    </source>
</evidence>
<dbReference type="PANTHER" id="PTHR23155:SF1116">
    <property type="entry name" value="OS12G0273300 PROTEIN"/>
    <property type="match status" value="1"/>
</dbReference>
<gene>
    <name evidence="11" type="ORF">NCGR_LOCUS39550</name>
</gene>
<dbReference type="InterPro" id="IPR042197">
    <property type="entry name" value="Apaf_helical"/>
</dbReference>
<dbReference type="Pfam" id="PF18052">
    <property type="entry name" value="Rx_N"/>
    <property type="match status" value="1"/>
</dbReference>
<comment type="similarity">
    <text evidence="1">Belongs to the disease resistance NB-LRR family.</text>
</comment>
<dbReference type="AlphaFoldDB" id="A0A811Q615"/>
<feature type="domain" description="NB-ARC" evidence="7">
    <location>
        <begin position="175"/>
        <end position="342"/>
    </location>
</feature>
<evidence type="ECO:0000256" key="4">
    <source>
        <dbReference type="ARBA" id="ARBA00022741"/>
    </source>
</evidence>
<keyword evidence="4" id="KW-0547">Nucleotide-binding</keyword>
<dbReference type="InterPro" id="IPR044974">
    <property type="entry name" value="Disease_R_plants"/>
</dbReference>
<evidence type="ECO:0000259" key="8">
    <source>
        <dbReference type="Pfam" id="PF18052"/>
    </source>
</evidence>
<dbReference type="Gene3D" id="1.10.8.430">
    <property type="entry name" value="Helical domain of apoptotic protease-activating factors"/>
    <property type="match status" value="1"/>
</dbReference>
<reference evidence="11" key="1">
    <citation type="submission" date="2020-10" db="EMBL/GenBank/DDBJ databases">
        <authorList>
            <person name="Han B."/>
            <person name="Lu T."/>
            <person name="Zhao Q."/>
            <person name="Huang X."/>
            <person name="Zhao Y."/>
        </authorList>
    </citation>
    <scope>NUCLEOTIDE SEQUENCE</scope>
</reference>
<dbReference type="Gene3D" id="1.10.10.10">
    <property type="entry name" value="Winged helix-like DNA-binding domain superfamily/Winged helix DNA-binding domain"/>
    <property type="match status" value="1"/>
</dbReference>
<accession>A0A811Q615</accession>
<evidence type="ECO:0000259" key="7">
    <source>
        <dbReference type="Pfam" id="PF00931"/>
    </source>
</evidence>
<evidence type="ECO:0000256" key="5">
    <source>
        <dbReference type="ARBA" id="ARBA00022821"/>
    </source>
</evidence>
<dbReference type="Gene3D" id="3.80.10.10">
    <property type="entry name" value="Ribonuclease Inhibitor"/>
    <property type="match status" value="1"/>
</dbReference>